<dbReference type="InterPro" id="IPR000032">
    <property type="entry name" value="HPr-like"/>
</dbReference>
<feature type="domain" description="HPr" evidence="1">
    <location>
        <begin position="23"/>
        <end position="85"/>
    </location>
</feature>
<proteinExistence type="predicted"/>
<keyword evidence="3" id="KW-1185">Reference proteome</keyword>
<evidence type="ECO:0000259" key="1">
    <source>
        <dbReference type="Pfam" id="PF00381"/>
    </source>
</evidence>
<accession>A0ABW2RK78</accession>
<organism evidence="2 3">
    <name type="scientific">Laceyella putida</name>
    <dbReference type="NCBI Taxonomy" id="110101"/>
    <lineage>
        <taxon>Bacteria</taxon>
        <taxon>Bacillati</taxon>
        <taxon>Bacillota</taxon>
        <taxon>Bacilli</taxon>
        <taxon>Bacillales</taxon>
        <taxon>Thermoactinomycetaceae</taxon>
        <taxon>Laceyella</taxon>
    </lineage>
</organism>
<reference evidence="3" key="1">
    <citation type="journal article" date="2019" name="Int. J. Syst. Evol. Microbiol.">
        <title>The Global Catalogue of Microorganisms (GCM) 10K type strain sequencing project: providing services to taxonomists for standard genome sequencing and annotation.</title>
        <authorList>
            <consortium name="The Broad Institute Genomics Platform"/>
            <consortium name="The Broad Institute Genome Sequencing Center for Infectious Disease"/>
            <person name="Wu L."/>
            <person name="Ma J."/>
        </authorList>
    </citation>
    <scope>NUCLEOTIDE SEQUENCE [LARGE SCALE GENOMIC DNA]</scope>
    <source>
        <strain evidence="3">CGMCC 1.12942</strain>
    </source>
</reference>
<dbReference type="Proteomes" id="UP001596500">
    <property type="component" value="Unassembled WGS sequence"/>
</dbReference>
<evidence type="ECO:0000313" key="2">
    <source>
        <dbReference type="EMBL" id="MFC7441406.1"/>
    </source>
</evidence>
<gene>
    <name evidence="2" type="ORF">ACFQNG_09565</name>
</gene>
<dbReference type="InterPro" id="IPR035895">
    <property type="entry name" value="HPr-like_sf"/>
</dbReference>
<dbReference type="SUPFAM" id="SSF55594">
    <property type="entry name" value="HPr-like"/>
    <property type="match status" value="1"/>
</dbReference>
<sequence>MERLEYSACCQIPSKIALVDVIRFVEKADQYRCYIIIEANHISINAKSLLSMCMLVSGLIKGPAIIRTSGEDARKALEEMKWLLTQTKRHQSQAEARVEADTLANIDLCPVDAKEKWGSSPPDI</sequence>
<dbReference type="Pfam" id="PF00381">
    <property type="entry name" value="PTS-HPr"/>
    <property type="match status" value="1"/>
</dbReference>
<dbReference type="EMBL" id="JBHTBW010000021">
    <property type="protein sequence ID" value="MFC7441406.1"/>
    <property type="molecule type" value="Genomic_DNA"/>
</dbReference>
<name>A0ABW2RK78_9BACL</name>
<dbReference type="RefSeq" id="WP_379864694.1">
    <property type="nucleotide sequence ID" value="NZ_JBHTBW010000021.1"/>
</dbReference>
<protein>
    <submittedName>
        <fullName evidence="2">HPr family phosphocarrier protein</fullName>
    </submittedName>
</protein>
<evidence type="ECO:0000313" key="3">
    <source>
        <dbReference type="Proteomes" id="UP001596500"/>
    </source>
</evidence>
<dbReference type="Gene3D" id="3.30.1340.10">
    <property type="entry name" value="HPr-like"/>
    <property type="match status" value="1"/>
</dbReference>
<comment type="caution">
    <text evidence="2">The sequence shown here is derived from an EMBL/GenBank/DDBJ whole genome shotgun (WGS) entry which is preliminary data.</text>
</comment>